<keyword evidence="2 3" id="KW-0697">Rotamase</keyword>
<dbReference type="Gene3D" id="3.10.50.40">
    <property type="match status" value="1"/>
</dbReference>
<dbReference type="PROSITE" id="PS50059">
    <property type="entry name" value="FKBP_PPIASE"/>
    <property type="match status" value="1"/>
</dbReference>
<organism evidence="6 7">
    <name type="scientific">Mucilaginibacter agri</name>
    <dbReference type="NCBI Taxonomy" id="2695265"/>
    <lineage>
        <taxon>Bacteria</taxon>
        <taxon>Pseudomonadati</taxon>
        <taxon>Bacteroidota</taxon>
        <taxon>Sphingobacteriia</taxon>
        <taxon>Sphingobacteriales</taxon>
        <taxon>Sphingobacteriaceae</taxon>
        <taxon>Mucilaginibacter</taxon>
    </lineage>
</organism>
<reference evidence="6" key="1">
    <citation type="submission" date="2020-01" db="EMBL/GenBank/DDBJ databases">
        <authorList>
            <person name="Seo Y.L."/>
        </authorList>
    </citation>
    <scope>NUCLEOTIDE SEQUENCE</scope>
    <source>
        <strain evidence="6">R11</strain>
    </source>
</reference>
<feature type="domain" description="PPIase FKBP-type" evidence="5">
    <location>
        <begin position="79"/>
        <end position="170"/>
    </location>
</feature>
<evidence type="ECO:0000256" key="3">
    <source>
        <dbReference type="PROSITE-ProRule" id="PRU00277"/>
    </source>
</evidence>
<gene>
    <name evidence="6" type="ORF">GSY63_19400</name>
</gene>
<dbReference type="EC" id="5.2.1.8" evidence="4"/>
<evidence type="ECO:0000256" key="4">
    <source>
        <dbReference type="RuleBase" id="RU003915"/>
    </source>
</evidence>
<protein>
    <recommendedName>
        <fullName evidence="4">Peptidyl-prolyl cis-trans isomerase</fullName>
        <ecNumber evidence="4">5.2.1.8</ecNumber>
    </recommendedName>
</protein>
<dbReference type="Pfam" id="PF00254">
    <property type="entry name" value="FKBP_C"/>
    <property type="match status" value="1"/>
</dbReference>
<keyword evidence="3 4" id="KW-0413">Isomerase</keyword>
<proteinExistence type="inferred from homology"/>
<comment type="catalytic activity">
    <reaction evidence="1 3 4">
        <text>[protein]-peptidylproline (omega=180) = [protein]-peptidylproline (omega=0)</text>
        <dbReference type="Rhea" id="RHEA:16237"/>
        <dbReference type="Rhea" id="RHEA-COMP:10747"/>
        <dbReference type="Rhea" id="RHEA-COMP:10748"/>
        <dbReference type="ChEBI" id="CHEBI:83833"/>
        <dbReference type="ChEBI" id="CHEBI:83834"/>
        <dbReference type="EC" id="5.2.1.8"/>
    </reaction>
</comment>
<dbReference type="PROSITE" id="PS51257">
    <property type="entry name" value="PROKAR_LIPOPROTEIN"/>
    <property type="match status" value="1"/>
</dbReference>
<dbReference type="SUPFAM" id="SSF54534">
    <property type="entry name" value="FKBP-like"/>
    <property type="match status" value="1"/>
</dbReference>
<dbReference type="EMBL" id="WWEO01000044">
    <property type="protein sequence ID" value="NCD71541.1"/>
    <property type="molecule type" value="Genomic_DNA"/>
</dbReference>
<evidence type="ECO:0000256" key="1">
    <source>
        <dbReference type="ARBA" id="ARBA00000971"/>
    </source>
</evidence>
<sequence>MNRWFIAIACLIVFAGCTKSNDIATNVQKQAAIDDQKLADFIKANNLNAVHVGAPKTDTIGVYYVIEDPGTDAALYTTSTSVTVSFTAKYINDNGTETQFTSTNDFNPSYVLGATIKGWQLGIQAAKINKGGRVRLLMSSRYAYGPYPQSQYNLPANSILDFDIKIFDVTN</sequence>
<dbReference type="AlphaFoldDB" id="A0A965ZL08"/>
<dbReference type="RefSeq" id="WP_166587488.1">
    <property type="nucleotide sequence ID" value="NZ_WWEO01000044.1"/>
</dbReference>
<evidence type="ECO:0000259" key="5">
    <source>
        <dbReference type="PROSITE" id="PS50059"/>
    </source>
</evidence>
<evidence type="ECO:0000313" key="6">
    <source>
        <dbReference type="EMBL" id="NCD71541.1"/>
    </source>
</evidence>
<dbReference type="InterPro" id="IPR046357">
    <property type="entry name" value="PPIase_dom_sf"/>
</dbReference>
<reference evidence="6" key="2">
    <citation type="submission" date="2020-10" db="EMBL/GenBank/DDBJ databases">
        <title>Mucilaginibacter sp. nov., isolated from soil.</title>
        <authorList>
            <person name="Jeon C.O."/>
        </authorList>
    </citation>
    <scope>NUCLEOTIDE SEQUENCE</scope>
    <source>
        <strain evidence="6">R11</strain>
    </source>
</reference>
<dbReference type="InterPro" id="IPR001179">
    <property type="entry name" value="PPIase_FKBP_dom"/>
</dbReference>
<evidence type="ECO:0000256" key="2">
    <source>
        <dbReference type="ARBA" id="ARBA00023110"/>
    </source>
</evidence>
<keyword evidence="7" id="KW-1185">Reference proteome</keyword>
<name>A0A965ZL08_9SPHI</name>
<dbReference type="GO" id="GO:0003755">
    <property type="term" value="F:peptidyl-prolyl cis-trans isomerase activity"/>
    <property type="evidence" value="ECO:0007669"/>
    <property type="project" value="UniProtKB-UniRule"/>
</dbReference>
<comment type="caution">
    <text evidence="6">The sequence shown here is derived from an EMBL/GenBank/DDBJ whole genome shotgun (WGS) entry which is preliminary data.</text>
</comment>
<comment type="similarity">
    <text evidence="4">Belongs to the FKBP-type PPIase family.</text>
</comment>
<evidence type="ECO:0000313" key="7">
    <source>
        <dbReference type="Proteomes" id="UP000638732"/>
    </source>
</evidence>
<dbReference type="Proteomes" id="UP000638732">
    <property type="component" value="Unassembled WGS sequence"/>
</dbReference>
<accession>A0A965ZL08</accession>